<comment type="caution">
    <text evidence="2">The sequence shown here is derived from an EMBL/GenBank/DDBJ whole genome shotgun (WGS) entry which is preliminary data.</text>
</comment>
<dbReference type="AlphaFoldDB" id="A0AAD7HX97"/>
<evidence type="ECO:0000313" key="3">
    <source>
        <dbReference type="Proteomes" id="UP001215280"/>
    </source>
</evidence>
<feature type="compositionally biased region" description="Low complexity" evidence="1">
    <location>
        <begin position="170"/>
        <end position="183"/>
    </location>
</feature>
<evidence type="ECO:0000256" key="1">
    <source>
        <dbReference type="SAM" id="MobiDB-lite"/>
    </source>
</evidence>
<protein>
    <submittedName>
        <fullName evidence="2">Uncharacterized protein</fullName>
    </submittedName>
</protein>
<proteinExistence type="predicted"/>
<dbReference type="EMBL" id="JARJLG010000198">
    <property type="protein sequence ID" value="KAJ7729387.1"/>
    <property type="molecule type" value="Genomic_DNA"/>
</dbReference>
<gene>
    <name evidence="2" type="ORF">DFH07DRAFT_781948</name>
</gene>
<organism evidence="2 3">
    <name type="scientific">Mycena maculata</name>
    <dbReference type="NCBI Taxonomy" id="230809"/>
    <lineage>
        <taxon>Eukaryota</taxon>
        <taxon>Fungi</taxon>
        <taxon>Dikarya</taxon>
        <taxon>Basidiomycota</taxon>
        <taxon>Agaricomycotina</taxon>
        <taxon>Agaricomycetes</taxon>
        <taxon>Agaricomycetidae</taxon>
        <taxon>Agaricales</taxon>
        <taxon>Marasmiineae</taxon>
        <taxon>Mycenaceae</taxon>
        <taxon>Mycena</taxon>
    </lineage>
</organism>
<keyword evidence="3" id="KW-1185">Reference proteome</keyword>
<reference evidence="2" key="1">
    <citation type="submission" date="2023-03" db="EMBL/GenBank/DDBJ databases">
        <title>Massive genome expansion in bonnet fungi (Mycena s.s.) driven by repeated elements and novel gene families across ecological guilds.</title>
        <authorList>
            <consortium name="Lawrence Berkeley National Laboratory"/>
            <person name="Harder C.B."/>
            <person name="Miyauchi S."/>
            <person name="Viragh M."/>
            <person name="Kuo A."/>
            <person name="Thoen E."/>
            <person name="Andreopoulos B."/>
            <person name="Lu D."/>
            <person name="Skrede I."/>
            <person name="Drula E."/>
            <person name="Henrissat B."/>
            <person name="Morin E."/>
            <person name="Kohler A."/>
            <person name="Barry K."/>
            <person name="LaButti K."/>
            <person name="Morin E."/>
            <person name="Salamov A."/>
            <person name="Lipzen A."/>
            <person name="Mereny Z."/>
            <person name="Hegedus B."/>
            <person name="Baldrian P."/>
            <person name="Stursova M."/>
            <person name="Weitz H."/>
            <person name="Taylor A."/>
            <person name="Grigoriev I.V."/>
            <person name="Nagy L.G."/>
            <person name="Martin F."/>
            <person name="Kauserud H."/>
        </authorList>
    </citation>
    <scope>NUCLEOTIDE SEQUENCE</scope>
    <source>
        <strain evidence="2">CBHHK188m</strain>
    </source>
</reference>
<evidence type="ECO:0000313" key="2">
    <source>
        <dbReference type="EMBL" id="KAJ7729387.1"/>
    </source>
</evidence>
<feature type="region of interest" description="Disordered" evidence="1">
    <location>
        <begin position="170"/>
        <end position="190"/>
    </location>
</feature>
<name>A0AAD7HX97_9AGAR</name>
<sequence length="244" mass="27517">MTSAERRLFGASRLHKNTNARHRALLRKALEVVPDRELEVMFGQPTHLRVVMGTALGFFQMGKITSNFLRDGRVVYRETEIPDLAVREALRAYLAAYDGYFMKRGDDYIVRNPHARAEMQAAEQRWHNFIVTYLAARGRPQRPGGALEPLLGLDRVHVPRATAHYTSAIASASPSSYRSPHSSTKLPHSRKLDTATKLRLVNAKRVTFARSSSIAADTPDYPECCDTHPAVRVNSSRSDKKYKK</sequence>
<dbReference type="Proteomes" id="UP001215280">
    <property type="component" value="Unassembled WGS sequence"/>
</dbReference>
<accession>A0AAD7HX97</accession>